<organism evidence="2">
    <name type="scientific">uncultured marine thaumarchaeote AD1000_36_B08</name>
    <dbReference type="NCBI Taxonomy" id="1455910"/>
    <lineage>
        <taxon>Archaea</taxon>
        <taxon>Nitrososphaerota</taxon>
        <taxon>environmental samples</taxon>
    </lineage>
</organism>
<evidence type="ECO:0000256" key="1">
    <source>
        <dbReference type="SAM" id="Phobius"/>
    </source>
</evidence>
<sequence length="177" mass="19867">MVKPILILAGMIPIILAILIVTPLITTPEIPIIAIDPDDNVEIEFTKHELIKSSFGVTERFGAKQTEIISIQNDGSIKYSLIKNGIPEPEKNSSINTATKMKLTAMIKETGFLAIPTDSFTIRDDINEFVKFGVKITYNGEVSQLYWPEQNATEKFIPPMITMIEEELESIIDELRE</sequence>
<reference evidence="2" key="1">
    <citation type="journal article" date="2014" name="Genome Biol. Evol.">
        <title>Pangenome evidence for extensive interdomain horizontal transfer affecting lineage core and shell genes in uncultured planktonic thaumarchaeota and euryarchaeota.</title>
        <authorList>
            <person name="Deschamps P."/>
            <person name="Zivanovic Y."/>
            <person name="Moreira D."/>
            <person name="Rodriguez-Valera F."/>
            <person name="Lopez-Garcia P."/>
        </authorList>
    </citation>
    <scope>NUCLEOTIDE SEQUENCE</scope>
</reference>
<keyword evidence="1" id="KW-1133">Transmembrane helix</keyword>
<protein>
    <submittedName>
        <fullName evidence="2">Uncharacterized protein</fullName>
    </submittedName>
</protein>
<keyword evidence="1" id="KW-0812">Transmembrane</keyword>
<dbReference type="AlphaFoldDB" id="A0A075FV15"/>
<feature type="transmembrane region" description="Helical" evidence="1">
    <location>
        <begin position="5"/>
        <end position="25"/>
    </location>
</feature>
<keyword evidence="1" id="KW-0472">Membrane</keyword>
<evidence type="ECO:0000313" key="2">
    <source>
        <dbReference type="EMBL" id="AIE93467.1"/>
    </source>
</evidence>
<proteinExistence type="predicted"/>
<dbReference type="EMBL" id="KF900394">
    <property type="protein sequence ID" value="AIE93467.1"/>
    <property type="molecule type" value="Genomic_DNA"/>
</dbReference>
<name>A0A075FV15_9ARCH</name>
<accession>A0A075FV15</accession>